<feature type="transmembrane region" description="Helical" evidence="2">
    <location>
        <begin position="102"/>
        <end position="122"/>
    </location>
</feature>
<evidence type="ECO:0008006" key="5">
    <source>
        <dbReference type="Google" id="ProtNLM"/>
    </source>
</evidence>
<keyword evidence="2" id="KW-0812">Transmembrane</keyword>
<dbReference type="EMBL" id="JAATEJ010000014">
    <property type="protein sequence ID" value="NJP45304.1"/>
    <property type="molecule type" value="Genomic_DNA"/>
</dbReference>
<protein>
    <recommendedName>
        <fullName evidence="5">DUF4267 domain-containing protein</fullName>
    </recommendedName>
</protein>
<accession>A0ABX0ZN40</accession>
<feature type="region of interest" description="Disordered" evidence="1">
    <location>
        <begin position="134"/>
        <end position="157"/>
    </location>
</feature>
<dbReference type="Proteomes" id="UP000734511">
    <property type="component" value="Unassembled WGS sequence"/>
</dbReference>
<proteinExistence type="predicted"/>
<dbReference type="InterPro" id="IPR046192">
    <property type="entry name" value="DUF6220"/>
</dbReference>
<keyword evidence="2" id="KW-1133">Transmembrane helix</keyword>
<feature type="transmembrane region" description="Helical" evidence="2">
    <location>
        <begin position="43"/>
        <end position="61"/>
    </location>
</feature>
<evidence type="ECO:0000256" key="2">
    <source>
        <dbReference type="SAM" id="Phobius"/>
    </source>
</evidence>
<name>A0ABX0ZN40_9ACTN</name>
<keyword evidence="2" id="KW-0472">Membrane</keyword>
<keyword evidence="4" id="KW-1185">Reference proteome</keyword>
<reference evidence="3 4" key="1">
    <citation type="submission" date="2020-03" db="EMBL/GenBank/DDBJ databases">
        <title>WGS of actinomycetes isolated from Thailand.</title>
        <authorList>
            <person name="Thawai C."/>
        </authorList>
    </citation>
    <scope>NUCLEOTIDE SEQUENCE [LARGE SCALE GENOMIC DNA]</scope>
    <source>
        <strain evidence="3 4">PRB2-1</strain>
    </source>
</reference>
<sequence length="157" mass="15965">MRKVYFVLCILLFAAIGVQFYLAGVAAFTKPQTDSTFDAHKMNGMMVIPTLAVLATIAALIAKVPRKLVGITFLVAALVPVQILINTIGGRDDAHSSVGGEAVMGLHVINGLVIMLVARAAFNGAKAMLKAGPGERPAPAAGPEPAAGAESATGAAG</sequence>
<evidence type="ECO:0000256" key="1">
    <source>
        <dbReference type="SAM" id="MobiDB-lite"/>
    </source>
</evidence>
<feature type="transmembrane region" description="Helical" evidence="2">
    <location>
        <begin position="68"/>
        <end position="90"/>
    </location>
</feature>
<evidence type="ECO:0000313" key="3">
    <source>
        <dbReference type="EMBL" id="NJP45304.1"/>
    </source>
</evidence>
<dbReference type="Pfam" id="PF19728">
    <property type="entry name" value="DUF6220"/>
    <property type="match status" value="1"/>
</dbReference>
<comment type="caution">
    <text evidence="3">The sequence shown here is derived from an EMBL/GenBank/DDBJ whole genome shotgun (WGS) entry which is preliminary data.</text>
</comment>
<evidence type="ECO:0000313" key="4">
    <source>
        <dbReference type="Proteomes" id="UP000734511"/>
    </source>
</evidence>
<organism evidence="3 4">
    <name type="scientific">Actinacidiphila epipremni</name>
    <dbReference type="NCBI Taxonomy" id="2053013"/>
    <lineage>
        <taxon>Bacteria</taxon>
        <taxon>Bacillati</taxon>
        <taxon>Actinomycetota</taxon>
        <taxon>Actinomycetes</taxon>
        <taxon>Kitasatosporales</taxon>
        <taxon>Streptomycetaceae</taxon>
        <taxon>Actinacidiphila</taxon>
    </lineage>
</organism>
<dbReference type="RefSeq" id="WP_167984174.1">
    <property type="nucleotide sequence ID" value="NZ_JAATEJ010000014.1"/>
</dbReference>
<gene>
    <name evidence="3" type="ORF">HCN08_18135</name>
</gene>